<dbReference type="AlphaFoldDB" id="A0A5N5QTL8"/>
<reference evidence="1 2" key="1">
    <citation type="journal article" date="2019" name="Fungal Biol. Biotechnol.">
        <title>Draft genome sequence of fastidious pathogen Ceratobasidium theobromae, which causes vascular-streak dieback in Theobroma cacao.</title>
        <authorList>
            <person name="Ali S.S."/>
            <person name="Asman A."/>
            <person name="Shao J."/>
            <person name="Firmansyah A.P."/>
            <person name="Susilo A.W."/>
            <person name="Rosmana A."/>
            <person name="McMahon P."/>
            <person name="Junaid M."/>
            <person name="Guest D."/>
            <person name="Kheng T.Y."/>
            <person name="Meinhardt L.W."/>
            <person name="Bailey B.A."/>
        </authorList>
    </citation>
    <scope>NUCLEOTIDE SEQUENCE [LARGE SCALE GENOMIC DNA]</scope>
    <source>
        <strain evidence="1 2">CT2</strain>
    </source>
</reference>
<name>A0A5N5QTL8_9AGAM</name>
<dbReference type="Gene3D" id="3.40.50.300">
    <property type="entry name" value="P-loop containing nucleotide triphosphate hydrolases"/>
    <property type="match status" value="1"/>
</dbReference>
<sequence length="257" mass="29221">MQVRVITIGVGIILGTTHQRADLFGKDYVDNAAKQCVARVQGPPPRRLLGDIPLHPVYNLPDLEDAPTTIKWPKFRAAVKEMKLMAGSMAIGKPGDSGGRQEFDALPEHMVNEWRKKFRDIKDEWLSRGVRIEWHIIEGFVLYYDPEVVKSLDIRFFLRSPGSVLKRRRESRRYVQPDGTVWVDPPHFWEHLAYPAYIRSHSHFFCNGDIEQGAPSQEAKSANLIMLEGEGTAQGLSPQDIFQRAAHVILQESGCKH</sequence>
<evidence type="ECO:0000313" key="2">
    <source>
        <dbReference type="Proteomes" id="UP000383932"/>
    </source>
</evidence>
<dbReference type="Proteomes" id="UP000383932">
    <property type="component" value="Unassembled WGS sequence"/>
</dbReference>
<proteinExistence type="predicted"/>
<protein>
    <submittedName>
        <fullName evidence="1">Uncharacterized protein</fullName>
    </submittedName>
</protein>
<dbReference type="OrthoDB" id="10041966at2759"/>
<organism evidence="1 2">
    <name type="scientific">Ceratobasidium theobromae</name>
    <dbReference type="NCBI Taxonomy" id="1582974"/>
    <lineage>
        <taxon>Eukaryota</taxon>
        <taxon>Fungi</taxon>
        <taxon>Dikarya</taxon>
        <taxon>Basidiomycota</taxon>
        <taxon>Agaricomycotina</taxon>
        <taxon>Agaricomycetes</taxon>
        <taxon>Cantharellales</taxon>
        <taxon>Ceratobasidiaceae</taxon>
        <taxon>Ceratobasidium</taxon>
    </lineage>
</organism>
<dbReference type="InterPro" id="IPR027417">
    <property type="entry name" value="P-loop_NTPase"/>
</dbReference>
<keyword evidence="2" id="KW-1185">Reference proteome</keyword>
<accession>A0A5N5QTL8</accession>
<evidence type="ECO:0000313" key="1">
    <source>
        <dbReference type="EMBL" id="KAB5595034.1"/>
    </source>
</evidence>
<comment type="caution">
    <text evidence="1">The sequence shown here is derived from an EMBL/GenBank/DDBJ whole genome shotgun (WGS) entry which is preliminary data.</text>
</comment>
<gene>
    <name evidence="1" type="ORF">CTheo_1495</name>
</gene>
<dbReference type="EMBL" id="SSOP01000013">
    <property type="protein sequence ID" value="KAB5595034.1"/>
    <property type="molecule type" value="Genomic_DNA"/>
</dbReference>